<accession>A0A0G0BIQ2</accession>
<organism evidence="2 3">
    <name type="scientific">Candidatus Woesebacteria bacterium GW2011_GWC2_31_9</name>
    <dbReference type="NCBI Taxonomy" id="1618586"/>
    <lineage>
        <taxon>Bacteria</taxon>
        <taxon>Candidatus Woeseibacteriota</taxon>
    </lineage>
</organism>
<dbReference type="SMART" id="SM01040">
    <property type="entry name" value="Bro-N"/>
    <property type="match status" value="1"/>
</dbReference>
<feature type="domain" description="Bro-N" evidence="1">
    <location>
        <begin position="1"/>
        <end position="121"/>
    </location>
</feature>
<comment type="caution">
    <text evidence="2">The sequence shown here is derived from an EMBL/GenBank/DDBJ whole genome shotgun (WGS) entry which is preliminary data.</text>
</comment>
<protein>
    <submittedName>
        <fullName evidence="2">Prophage antirepressor</fullName>
    </submittedName>
</protein>
<dbReference type="PROSITE" id="PS51750">
    <property type="entry name" value="BRO_N"/>
    <property type="match status" value="1"/>
</dbReference>
<dbReference type="InterPro" id="IPR003497">
    <property type="entry name" value="BRO_N_domain"/>
</dbReference>
<dbReference type="EMBL" id="LBOI01000020">
    <property type="protein sequence ID" value="KKP30922.1"/>
    <property type="molecule type" value="Genomic_DNA"/>
</dbReference>
<gene>
    <name evidence="2" type="ORF">UR21_C0020G0017</name>
</gene>
<dbReference type="AlphaFoldDB" id="A0A0G0BIQ2"/>
<evidence type="ECO:0000313" key="2">
    <source>
        <dbReference type="EMBL" id="KKP30922.1"/>
    </source>
</evidence>
<dbReference type="PATRIC" id="fig|1618586.3.peg.871"/>
<proteinExistence type="predicted"/>
<evidence type="ECO:0000259" key="1">
    <source>
        <dbReference type="PROSITE" id="PS51750"/>
    </source>
</evidence>
<dbReference type="Pfam" id="PF02498">
    <property type="entry name" value="Bro-N"/>
    <property type="match status" value="1"/>
</dbReference>
<dbReference type="Proteomes" id="UP000034803">
    <property type="component" value="Unassembled WGS sequence"/>
</dbReference>
<sequence length="271" mass="31829">MTDTQIALFRNKGIRRKIYQGEWWFVINDVIQVLIESKDPAQYFKKMKSRDKELAKLINKGGVQFVPPLMLQMNTLGGKQKMYCWNTEGIFRLVQSVNSPKAEPFKRWLAKVGFERIQEIEDPELATKRTRYLYKAKGYPDSWIEKRMRGIVIREELTNEWKNRGIEKDLDYKILTSEISKATFGVTPSQYKKLKGLKRQNLRDHMDDFELIFTMLGERSTTEIHRVEDSKGFKKLKKDAGDGGEIAGVARRKLERRLKRSIVTKQNFLTK</sequence>
<name>A0A0G0BIQ2_9BACT</name>
<evidence type="ECO:0000313" key="3">
    <source>
        <dbReference type="Proteomes" id="UP000034803"/>
    </source>
</evidence>
<reference evidence="2 3" key="1">
    <citation type="journal article" date="2015" name="Nature">
        <title>rRNA introns, odd ribosomes, and small enigmatic genomes across a large radiation of phyla.</title>
        <authorList>
            <person name="Brown C.T."/>
            <person name="Hug L.A."/>
            <person name="Thomas B.C."/>
            <person name="Sharon I."/>
            <person name="Castelle C.J."/>
            <person name="Singh A."/>
            <person name="Wilkins M.J."/>
            <person name="Williams K.H."/>
            <person name="Banfield J.F."/>
        </authorList>
    </citation>
    <scope>NUCLEOTIDE SEQUENCE [LARGE SCALE GENOMIC DNA]</scope>
</reference>